<sequence length="84" mass="8461">AAMGRLVGEGGAPSTFLTAGGYALAGAAAFSGAATHTLSPALLATLLANAVGRHGRRPSFYDNIPLSKRLPPVSAQGVSWVRIT</sequence>
<organism evidence="1 2">
    <name type="scientific">Muraenolepis orangiensis</name>
    <name type="common">Patagonian moray cod</name>
    <dbReference type="NCBI Taxonomy" id="630683"/>
    <lineage>
        <taxon>Eukaryota</taxon>
        <taxon>Metazoa</taxon>
        <taxon>Chordata</taxon>
        <taxon>Craniata</taxon>
        <taxon>Vertebrata</taxon>
        <taxon>Euteleostomi</taxon>
        <taxon>Actinopterygii</taxon>
        <taxon>Neopterygii</taxon>
        <taxon>Teleostei</taxon>
        <taxon>Neoteleostei</taxon>
        <taxon>Acanthomorphata</taxon>
        <taxon>Zeiogadaria</taxon>
        <taxon>Gadariae</taxon>
        <taxon>Gadiformes</taxon>
        <taxon>Muraenolepidoidei</taxon>
        <taxon>Muraenolepididae</taxon>
        <taxon>Muraenolepis</taxon>
    </lineage>
</organism>
<reference evidence="1" key="1">
    <citation type="submission" date="2022-07" db="EMBL/GenBank/DDBJ databases">
        <title>Chromosome-level genome of Muraenolepis orangiensis.</title>
        <authorList>
            <person name="Kim J."/>
        </authorList>
    </citation>
    <scope>NUCLEOTIDE SEQUENCE</scope>
    <source>
        <strain evidence="1">KU_S4_2022</strain>
        <tissue evidence="1">Muscle</tissue>
    </source>
</reference>
<dbReference type="Proteomes" id="UP001148018">
    <property type="component" value="Unassembled WGS sequence"/>
</dbReference>
<dbReference type="InterPro" id="IPR014743">
    <property type="entry name" value="Cl-channel_core"/>
</dbReference>
<dbReference type="Gene3D" id="1.10.3080.10">
    <property type="entry name" value="Clc chloride channel"/>
    <property type="match status" value="1"/>
</dbReference>
<comment type="caution">
    <text evidence="1">The sequence shown here is derived from an EMBL/GenBank/DDBJ whole genome shotgun (WGS) entry which is preliminary data.</text>
</comment>
<accession>A0A9Q0I8H4</accession>
<feature type="non-terminal residue" evidence="1">
    <location>
        <position position="1"/>
    </location>
</feature>
<gene>
    <name evidence="1" type="ORF">NHX12_009557</name>
</gene>
<evidence type="ECO:0000313" key="2">
    <source>
        <dbReference type="Proteomes" id="UP001148018"/>
    </source>
</evidence>
<keyword evidence="2" id="KW-1185">Reference proteome</keyword>
<dbReference type="SUPFAM" id="SSF81340">
    <property type="entry name" value="Clc chloride channel"/>
    <property type="match status" value="1"/>
</dbReference>
<dbReference type="EMBL" id="JANIIK010000115">
    <property type="protein sequence ID" value="KAJ3588703.1"/>
    <property type="molecule type" value="Genomic_DNA"/>
</dbReference>
<dbReference type="AlphaFoldDB" id="A0A9Q0I8H4"/>
<protein>
    <submittedName>
        <fullName evidence="1">Uncharacterized protein</fullName>
    </submittedName>
</protein>
<name>A0A9Q0I8H4_9TELE</name>
<proteinExistence type="predicted"/>
<evidence type="ECO:0000313" key="1">
    <source>
        <dbReference type="EMBL" id="KAJ3588703.1"/>
    </source>
</evidence>